<dbReference type="GO" id="GO:0003677">
    <property type="term" value="F:DNA binding"/>
    <property type="evidence" value="ECO:0007669"/>
    <property type="project" value="UniProtKB-UniRule"/>
</dbReference>
<dbReference type="PANTHER" id="PTHR47506:SF1">
    <property type="entry name" value="HTH-TYPE TRANSCRIPTIONAL REGULATOR YJDC"/>
    <property type="match status" value="1"/>
</dbReference>
<dbReference type="Pfam" id="PF00440">
    <property type="entry name" value="TetR_N"/>
    <property type="match status" value="1"/>
</dbReference>
<keyword evidence="3" id="KW-0804">Transcription</keyword>
<evidence type="ECO:0000256" key="2">
    <source>
        <dbReference type="ARBA" id="ARBA00023125"/>
    </source>
</evidence>
<dbReference type="InterPro" id="IPR009057">
    <property type="entry name" value="Homeodomain-like_sf"/>
</dbReference>
<evidence type="ECO:0000256" key="1">
    <source>
        <dbReference type="ARBA" id="ARBA00023015"/>
    </source>
</evidence>
<sequence length="195" mass="21432">MGSRASTIDRILNAAEEHFFRDGIASTPIDAITAAADVSSATLYRAFPSKNDLVSAALRRRHAAWLTVWDEAIDRYTAPRDRLLAVFEAIDDFADRPMGARWCAFLGTAAEFTDAPPVILEAVNLDTDTLRTRLEQLARKLPAADPTGLAEQLLLIITGHLGMRLRNSNYPSATALTIGQHLVAESRRPHRPSNN</sequence>
<keyword evidence="1" id="KW-0805">Transcription regulation</keyword>
<dbReference type="Gene3D" id="1.10.357.10">
    <property type="entry name" value="Tetracycline Repressor, domain 2"/>
    <property type="match status" value="1"/>
</dbReference>
<keyword evidence="7" id="KW-1185">Reference proteome</keyword>
<dbReference type="SUPFAM" id="SSF46689">
    <property type="entry name" value="Homeodomain-like"/>
    <property type="match status" value="1"/>
</dbReference>
<evidence type="ECO:0000259" key="5">
    <source>
        <dbReference type="PROSITE" id="PS50977"/>
    </source>
</evidence>
<organism evidence="6 7">
    <name type="scientific">Schumannella soli</name>
    <dbReference type="NCBI Taxonomy" id="2590779"/>
    <lineage>
        <taxon>Bacteria</taxon>
        <taxon>Bacillati</taxon>
        <taxon>Actinomycetota</taxon>
        <taxon>Actinomycetes</taxon>
        <taxon>Micrococcales</taxon>
        <taxon>Microbacteriaceae</taxon>
        <taxon>Schumannella</taxon>
    </lineage>
</organism>
<evidence type="ECO:0000313" key="6">
    <source>
        <dbReference type="EMBL" id="TPW78088.1"/>
    </source>
</evidence>
<evidence type="ECO:0000256" key="3">
    <source>
        <dbReference type="ARBA" id="ARBA00023163"/>
    </source>
</evidence>
<dbReference type="InterPro" id="IPR001647">
    <property type="entry name" value="HTH_TetR"/>
</dbReference>
<dbReference type="PANTHER" id="PTHR47506">
    <property type="entry name" value="TRANSCRIPTIONAL REGULATORY PROTEIN"/>
    <property type="match status" value="1"/>
</dbReference>
<dbReference type="OrthoDB" id="4214267at2"/>
<dbReference type="Proteomes" id="UP000316252">
    <property type="component" value="Unassembled WGS sequence"/>
</dbReference>
<dbReference type="AlphaFoldDB" id="A0A506YAB5"/>
<proteinExistence type="predicted"/>
<protein>
    <submittedName>
        <fullName evidence="6">TetR/AcrR family transcriptional regulator</fullName>
    </submittedName>
</protein>
<accession>A0A506YAB5</accession>
<feature type="domain" description="HTH tetR-type" evidence="5">
    <location>
        <begin position="5"/>
        <end position="65"/>
    </location>
</feature>
<dbReference type="RefSeq" id="WP_141162612.1">
    <property type="nucleotide sequence ID" value="NZ_VHQG01000001.1"/>
</dbReference>
<dbReference type="SUPFAM" id="SSF48498">
    <property type="entry name" value="Tetracyclin repressor-like, C-terminal domain"/>
    <property type="match status" value="1"/>
</dbReference>
<evidence type="ECO:0000256" key="4">
    <source>
        <dbReference type="PROSITE-ProRule" id="PRU00335"/>
    </source>
</evidence>
<dbReference type="EMBL" id="VHQG01000001">
    <property type="protein sequence ID" value="TPW78088.1"/>
    <property type="molecule type" value="Genomic_DNA"/>
</dbReference>
<reference evidence="6 7" key="1">
    <citation type="submission" date="2019-06" db="EMBL/GenBank/DDBJ databases">
        <authorList>
            <person name="Li F."/>
        </authorList>
    </citation>
    <scope>NUCLEOTIDE SEQUENCE [LARGE SCALE GENOMIC DNA]</scope>
    <source>
        <strain evidence="6 7">10F1D-1</strain>
    </source>
</reference>
<dbReference type="PRINTS" id="PR00455">
    <property type="entry name" value="HTHTETR"/>
</dbReference>
<feature type="DNA-binding region" description="H-T-H motif" evidence="4">
    <location>
        <begin position="28"/>
        <end position="47"/>
    </location>
</feature>
<dbReference type="PROSITE" id="PS50977">
    <property type="entry name" value="HTH_TETR_2"/>
    <property type="match status" value="1"/>
</dbReference>
<dbReference type="InterPro" id="IPR036271">
    <property type="entry name" value="Tet_transcr_reg_TetR-rel_C_sf"/>
</dbReference>
<evidence type="ECO:0000313" key="7">
    <source>
        <dbReference type="Proteomes" id="UP000316252"/>
    </source>
</evidence>
<name>A0A506YAB5_9MICO</name>
<gene>
    <name evidence="6" type="ORF">FJ657_05535</name>
</gene>
<keyword evidence="2 4" id="KW-0238">DNA-binding</keyword>
<comment type="caution">
    <text evidence="6">The sequence shown here is derived from an EMBL/GenBank/DDBJ whole genome shotgun (WGS) entry which is preliminary data.</text>
</comment>